<name>A0A7X0H882_9BACT</name>
<dbReference type="InterPro" id="IPR000719">
    <property type="entry name" value="Prot_kinase_dom"/>
</dbReference>
<dbReference type="GO" id="GO:0004672">
    <property type="term" value="F:protein kinase activity"/>
    <property type="evidence" value="ECO:0007669"/>
    <property type="project" value="InterPro"/>
</dbReference>
<comment type="caution">
    <text evidence="2">The sequence shown here is derived from an EMBL/GenBank/DDBJ whole genome shotgun (WGS) entry which is preliminary data.</text>
</comment>
<dbReference type="InterPro" id="IPR011009">
    <property type="entry name" value="Kinase-like_dom_sf"/>
</dbReference>
<dbReference type="EMBL" id="JACHGY010000001">
    <property type="protein sequence ID" value="MBB6431074.1"/>
    <property type="molecule type" value="Genomic_DNA"/>
</dbReference>
<evidence type="ECO:0000259" key="1">
    <source>
        <dbReference type="PROSITE" id="PS50011"/>
    </source>
</evidence>
<evidence type="ECO:0000313" key="2">
    <source>
        <dbReference type="EMBL" id="MBB6431074.1"/>
    </source>
</evidence>
<feature type="domain" description="Protein kinase" evidence="1">
    <location>
        <begin position="105"/>
        <end position="440"/>
    </location>
</feature>
<protein>
    <recommendedName>
        <fullName evidence="1">Protein kinase domain-containing protein</fullName>
    </recommendedName>
</protein>
<dbReference type="PROSITE" id="PS00109">
    <property type="entry name" value="PROTEIN_KINASE_TYR"/>
    <property type="match status" value="1"/>
</dbReference>
<dbReference type="Proteomes" id="UP000541810">
    <property type="component" value="Unassembled WGS sequence"/>
</dbReference>
<gene>
    <name evidence="2" type="ORF">HNQ40_002880</name>
</gene>
<dbReference type="GO" id="GO:0005524">
    <property type="term" value="F:ATP binding"/>
    <property type="evidence" value="ECO:0007669"/>
    <property type="project" value="InterPro"/>
</dbReference>
<dbReference type="InterPro" id="IPR008266">
    <property type="entry name" value="Tyr_kinase_AS"/>
</dbReference>
<keyword evidence="3" id="KW-1185">Reference proteome</keyword>
<sequence>MKLPWSPGVGEGLKKHLRAWVGRDAMAFRLCRQSFRNESVFRDQTKAYEDAELSQLEDFLLCAHGQTPEPADVFKRLQWGGQILAIGSDAEAIRQYARVFAAHDSFELETAPRSTLAQVWGVPLPGLGRKLHYFVVRKVTLILPNEDTVRFTFDVRLVKKPELGDEYVVMKQVPRYRNVVSRLHSRFPEATQQVLLTRAEKLVKRVFPVFLTREAGFLQLLHRDLPDEFKQRMPQALGFEKAPDGTIKRLYMSWLRLGGEPLSHMEFAQQAAELLSVLHDKVGVIHLDLRLDNMVISEGKVCFLDFGSSVRVGENVHESPLLSSLFDEMMNTSQIQRTMGKMRDAGRLTSDVLVAAQGKIDRGVDMFYLSLQISKPVSNPELLPLIRYDALSPTAKRIKLLTDSILRPSNPNRPHFISAHDVFLGLQKIEQKLVEAGEAD</sequence>
<dbReference type="PROSITE" id="PS50011">
    <property type="entry name" value="PROTEIN_KINASE_DOM"/>
    <property type="match status" value="1"/>
</dbReference>
<dbReference type="SUPFAM" id="SSF56112">
    <property type="entry name" value="Protein kinase-like (PK-like)"/>
    <property type="match status" value="1"/>
</dbReference>
<proteinExistence type="predicted"/>
<reference evidence="2 3" key="1">
    <citation type="submission" date="2020-08" db="EMBL/GenBank/DDBJ databases">
        <title>Genomic Encyclopedia of Type Strains, Phase IV (KMG-IV): sequencing the most valuable type-strain genomes for metagenomic binning, comparative biology and taxonomic classification.</title>
        <authorList>
            <person name="Goeker M."/>
        </authorList>
    </citation>
    <scope>NUCLEOTIDE SEQUENCE [LARGE SCALE GENOMIC DNA]</scope>
    <source>
        <strain evidence="2 3">DSM 103725</strain>
    </source>
</reference>
<dbReference type="AlphaFoldDB" id="A0A7X0H882"/>
<dbReference type="Gene3D" id="1.10.510.10">
    <property type="entry name" value="Transferase(Phosphotransferase) domain 1"/>
    <property type="match status" value="1"/>
</dbReference>
<organism evidence="2 3">
    <name type="scientific">Algisphaera agarilytica</name>
    <dbReference type="NCBI Taxonomy" id="1385975"/>
    <lineage>
        <taxon>Bacteria</taxon>
        <taxon>Pseudomonadati</taxon>
        <taxon>Planctomycetota</taxon>
        <taxon>Phycisphaerae</taxon>
        <taxon>Phycisphaerales</taxon>
        <taxon>Phycisphaeraceae</taxon>
        <taxon>Algisphaera</taxon>
    </lineage>
</organism>
<evidence type="ECO:0000313" key="3">
    <source>
        <dbReference type="Proteomes" id="UP000541810"/>
    </source>
</evidence>
<accession>A0A7X0H882</accession>
<dbReference type="RefSeq" id="WP_184678570.1">
    <property type="nucleotide sequence ID" value="NZ_JACHGY010000001.1"/>
</dbReference>